<proteinExistence type="predicted"/>
<dbReference type="RefSeq" id="WP_413271047.1">
    <property type="nucleotide sequence ID" value="NZ_JBHFNQ010000108.1"/>
</dbReference>
<protein>
    <submittedName>
        <fullName evidence="2">Peptidoglycan-binding protein</fullName>
    </submittedName>
</protein>
<dbReference type="Pfam" id="PF01471">
    <property type="entry name" value="PG_binding_1"/>
    <property type="match status" value="1"/>
</dbReference>
<organism evidence="2 3">
    <name type="scientific">Floridaenema aerugineum BLCC-F46</name>
    <dbReference type="NCBI Taxonomy" id="3153654"/>
    <lineage>
        <taxon>Bacteria</taxon>
        <taxon>Bacillati</taxon>
        <taxon>Cyanobacteriota</taxon>
        <taxon>Cyanophyceae</taxon>
        <taxon>Oscillatoriophycideae</taxon>
        <taxon>Aerosakkonematales</taxon>
        <taxon>Aerosakkonemataceae</taxon>
        <taxon>Floridanema</taxon>
        <taxon>Floridanema aerugineum</taxon>
    </lineage>
</organism>
<evidence type="ECO:0000313" key="3">
    <source>
        <dbReference type="Proteomes" id="UP001576774"/>
    </source>
</evidence>
<dbReference type="InterPro" id="IPR036365">
    <property type="entry name" value="PGBD-like_sf"/>
</dbReference>
<dbReference type="InterPro" id="IPR036366">
    <property type="entry name" value="PGBDSf"/>
</dbReference>
<dbReference type="SUPFAM" id="SSF47090">
    <property type="entry name" value="PGBD-like"/>
    <property type="match status" value="1"/>
</dbReference>
<comment type="caution">
    <text evidence="2">The sequence shown here is derived from an EMBL/GenBank/DDBJ whole genome shotgun (WGS) entry which is preliminary data.</text>
</comment>
<feature type="domain" description="Peptidoglycan binding-like" evidence="1">
    <location>
        <begin position="23"/>
        <end position="77"/>
    </location>
</feature>
<accession>A0ABV4X5D4</accession>
<evidence type="ECO:0000259" key="1">
    <source>
        <dbReference type="Pfam" id="PF01471"/>
    </source>
</evidence>
<dbReference type="Proteomes" id="UP001576774">
    <property type="component" value="Unassembled WGS sequence"/>
</dbReference>
<dbReference type="EMBL" id="JBHFNQ010000108">
    <property type="protein sequence ID" value="MFB2877960.1"/>
    <property type="molecule type" value="Genomic_DNA"/>
</dbReference>
<reference evidence="2 3" key="1">
    <citation type="submission" date="2024-09" db="EMBL/GenBank/DDBJ databases">
        <title>Floridaenema gen nov. (Aerosakkonemataceae, Aerosakkonematales ord. nov., Cyanobacteria) from benthic tropical and subtropical fresh waters, with the description of four new species.</title>
        <authorList>
            <person name="Moretto J.A."/>
            <person name="Berthold D.E."/>
            <person name="Lefler F.W."/>
            <person name="Huang I.-S."/>
            <person name="Laughinghouse H. IV."/>
        </authorList>
    </citation>
    <scope>NUCLEOTIDE SEQUENCE [LARGE SCALE GENOMIC DNA]</scope>
    <source>
        <strain evidence="2 3">BLCC-F46</strain>
    </source>
</reference>
<evidence type="ECO:0000313" key="2">
    <source>
        <dbReference type="EMBL" id="MFB2877960.1"/>
    </source>
</evidence>
<keyword evidence="3" id="KW-1185">Reference proteome</keyword>
<sequence length="87" mass="9394">MQSTNETTTINISMPILKVGTSDEAVRFLQQVLIALGYQILFDAVFGNKTKKAVEKFQQARGLGVDGIVGPKTWRALGDAILKLAAS</sequence>
<dbReference type="Gene3D" id="1.10.101.10">
    <property type="entry name" value="PGBD-like superfamily/PGBD"/>
    <property type="match status" value="1"/>
</dbReference>
<gene>
    <name evidence="2" type="ORF">ACE1CC_14000</name>
</gene>
<name>A0ABV4X5D4_9CYAN</name>
<dbReference type="InterPro" id="IPR002477">
    <property type="entry name" value="Peptidoglycan-bd-like"/>
</dbReference>